<dbReference type="PANTHER" id="PTHR38471:SF2">
    <property type="entry name" value="FOUR HELIX BUNDLE PROTEIN"/>
    <property type="match status" value="1"/>
</dbReference>
<evidence type="ECO:0008006" key="3">
    <source>
        <dbReference type="Google" id="ProtNLM"/>
    </source>
</evidence>
<evidence type="ECO:0000313" key="1">
    <source>
        <dbReference type="EMBL" id="TSC92567.1"/>
    </source>
</evidence>
<gene>
    <name evidence="1" type="ORF">CEN89_609</name>
</gene>
<sequence length="122" mass="13854">MDIKDLKVYQLALQLIVPVEKLAKLVEANDKILATNLRKTSRQISPSIAEGFSKRASQAEFKRFLAISMGSSDEMIAHLEQVKILEFSNVKAKTCDALIERYIYLSKQLNRLISIIKEKSDL</sequence>
<organism evidence="1 2">
    <name type="scientific">Candidatus Berkelbacteria bacterium Licking1014_7</name>
    <dbReference type="NCBI Taxonomy" id="2017147"/>
    <lineage>
        <taxon>Bacteria</taxon>
        <taxon>Candidatus Berkelbacteria</taxon>
    </lineage>
</organism>
<name>A0A554LI83_9BACT</name>
<protein>
    <recommendedName>
        <fullName evidence="3">Four helix bundle protein</fullName>
    </recommendedName>
</protein>
<evidence type="ECO:0000313" key="2">
    <source>
        <dbReference type="Proteomes" id="UP000315689"/>
    </source>
</evidence>
<dbReference type="NCBIfam" id="TIGR02436">
    <property type="entry name" value="four helix bundle protein"/>
    <property type="match status" value="1"/>
</dbReference>
<dbReference type="InterPro" id="IPR012657">
    <property type="entry name" value="23S_rRNA-intervening_sequence"/>
</dbReference>
<dbReference type="Pfam" id="PF05635">
    <property type="entry name" value="23S_rRNA_IVP"/>
    <property type="match status" value="1"/>
</dbReference>
<dbReference type="InterPro" id="IPR036583">
    <property type="entry name" value="23S_rRNA_IVS_sf"/>
</dbReference>
<dbReference type="EMBL" id="VMGK01000020">
    <property type="protein sequence ID" value="TSC92567.1"/>
    <property type="molecule type" value="Genomic_DNA"/>
</dbReference>
<comment type="caution">
    <text evidence="1">The sequence shown here is derived from an EMBL/GenBank/DDBJ whole genome shotgun (WGS) entry which is preliminary data.</text>
</comment>
<reference evidence="1 2" key="1">
    <citation type="submission" date="2017-07" db="EMBL/GenBank/DDBJ databases">
        <title>Mechanisms for carbon and nitrogen cycling indicate functional differentiation within the Candidate Phyla Radiation.</title>
        <authorList>
            <person name="Danczak R.E."/>
            <person name="Johnston M.D."/>
            <person name="Kenah C."/>
            <person name="Slattery M."/>
            <person name="Wrighton K.C."/>
            <person name="Wilkins M.J."/>
        </authorList>
    </citation>
    <scope>NUCLEOTIDE SEQUENCE [LARGE SCALE GENOMIC DNA]</scope>
    <source>
        <strain evidence="1">Licking1014_7</strain>
    </source>
</reference>
<dbReference type="Proteomes" id="UP000315689">
    <property type="component" value="Unassembled WGS sequence"/>
</dbReference>
<proteinExistence type="predicted"/>
<dbReference type="AlphaFoldDB" id="A0A554LI83"/>
<dbReference type="SUPFAM" id="SSF158446">
    <property type="entry name" value="IVS-encoded protein-like"/>
    <property type="match status" value="1"/>
</dbReference>
<dbReference type="Gene3D" id="1.20.1440.60">
    <property type="entry name" value="23S rRNA-intervening sequence"/>
    <property type="match status" value="1"/>
</dbReference>
<dbReference type="PANTHER" id="PTHR38471">
    <property type="entry name" value="FOUR HELIX BUNDLE PROTEIN"/>
    <property type="match status" value="1"/>
</dbReference>
<accession>A0A554LI83</accession>